<evidence type="ECO:0000313" key="12">
    <source>
        <dbReference type="Proteomes" id="UP001314263"/>
    </source>
</evidence>
<dbReference type="GO" id="GO:0043565">
    <property type="term" value="F:sequence-specific DNA binding"/>
    <property type="evidence" value="ECO:0007669"/>
    <property type="project" value="InterPro"/>
</dbReference>
<dbReference type="InterPro" id="IPR000679">
    <property type="entry name" value="Znf_GATA"/>
</dbReference>
<feature type="compositionally biased region" description="Basic and acidic residues" evidence="9">
    <location>
        <begin position="61"/>
        <end position="73"/>
    </location>
</feature>
<evidence type="ECO:0000256" key="3">
    <source>
        <dbReference type="ARBA" id="ARBA00022833"/>
    </source>
</evidence>
<protein>
    <recommendedName>
        <fullName evidence="10">GATA-type domain-containing protein</fullName>
    </recommendedName>
</protein>
<dbReference type="InterPro" id="IPR013088">
    <property type="entry name" value="Znf_NHR/GATA"/>
</dbReference>
<feature type="compositionally biased region" description="Polar residues" evidence="9">
    <location>
        <begin position="79"/>
        <end position="88"/>
    </location>
</feature>
<evidence type="ECO:0000256" key="1">
    <source>
        <dbReference type="ARBA" id="ARBA00022723"/>
    </source>
</evidence>
<evidence type="ECO:0000256" key="9">
    <source>
        <dbReference type="SAM" id="MobiDB-lite"/>
    </source>
</evidence>
<dbReference type="PANTHER" id="PTHR47172">
    <property type="entry name" value="OS01G0976800 PROTEIN"/>
    <property type="match status" value="1"/>
</dbReference>
<accession>A0AAV1IDT9</accession>
<feature type="region of interest" description="Disordered" evidence="9">
    <location>
        <begin position="1"/>
        <end position="20"/>
    </location>
</feature>
<comment type="similarity">
    <text evidence="6">Belongs to the type IV zinc-finger family. Class B subfamily.</text>
</comment>
<dbReference type="SUPFAM" id="SSF57716">
    <property type="entry name" value="Glucocorticoid receptor-like (DNA-binding domain)"/>
    <property type="match status" value="1"/>
</dbReference>
<evidence type="ECO:0000256" key="4">
    <source>
        <dbReference type="ARBA" id="ARBA00023015"/>
    </source>
</evidence>
<evidence type="ECO:0000256" key="5">
    <source>
        <dbReference type="ARBA" id="ARBA00023163"/>
    </source>
</evidence>
<dbReference type="EMBL" id="CAUYUE010000011">
    <property type="protein sequence ID" value="CAK0784961.1"/>
    <property type="molecule type" value="Genomic_DNA"/>
</dbReference>
<sequence length="271" mass="29311">MTSREPSIRNSDNTDPTTQTLGKACVTCGATKTPLWRCNVDGQKSLCNRCGVRLYREQKRAQGAEEDVIAKEDDKDDSSSCTFAISNDSSRESSPPRSPAKRKRQVAQAVPTPPAADRAASVEDELLCWPSMQLASQQDLTGSHGLMLATAPAMVPEKHSSFLKRLCSKELPTPSSSSDDSLFLPAPSRAQSAELPVTSPVVAQAQRALKQAWPTLVAGHLGHLWEAGLDPLDPLFLANIKDPAVHLGRQDSLALIPGSWASVTAEQFFFY</sequence>
<feature type="domain" description="GATA-type" evidence="10">
    <location>
        <begin position="19"/>
        <end position="52"/>
    </location>
</feature>
<dbReference type="Proteomes" id="UP001314263">
    <property type="component" value="Unassembled WGS sequence"/>
</dbReference>
<dbReference type="GO" id="GO:0008270">
    <property type="term" value="F:zinc ion binding"/>
    <property type="evidence" value="ECO:0007669"/>
    <property type="project" value="UniProtKB-KW"/>
</dbReference>
<feature type="region of interest" description="Disordered" evidence="9">
    <location>
        <begin position="61"/>
        <end position="117"/>
    </location>
</feature>
<comment type="function">
    <text evidence="7">Transcriptional regulator that specifically binds 5'-GATA-3' or 5'-GAT-3' motifs within gene promoters.</text>
</comment>
<keyword evidence="2 8" id="KW-0863">Zinc-finger</keyword>
<gene>
    <name evidence="11" type="ORF">CVIRNUC_008166</name>
</gene>
<evidence type="ECO:0000256" key="2">
    <source>
        <dbReference type="ARBA" id="ARBA00022771"/>
    </source>
</evidence>
<proteinExistence type="inferred from homology"/>
<dbReference type="SMART" id="SM00401">
    <property type="entry name" value="ZnF_GATA"/>
    <property type="match status" value="1"/>
</dbReference>
<evidence type="ECO:0000256" key="7">
    <source>
        <dbReference type="ARBA" id="ARBA00037539"/>
    </source>
</evidence>
<dbReference type="CDD" id="cd00202">
    <property type="entry name" value="ZnF_GATA"/>
    <property type="match status" value="1"/>
</dbReference>
<keyword evidence="3" id="KW-0862">Zinc</keyword>
<dbReference type="GO" id="GO:0006355">
    <property type="term" value="P:regulation of DNA-templated transcription"/>
    <property type="evidence" value="ECO:0007669"/>
    <property type="project" value="InterPro"/>
</dbReference>
<dbReference type="Pfam" id="PF00320">
    <property type="entry name" value="GATA"/>
    <property type="match status" value="1"/>
</dbReference>
<keyword evidence="4" id="KW-0805">Transcription regulation</keyword>
<dbReference type="AlphaFoldDB" id="A0AAV1IDT9"/>
<keyword evidence="12" id="KW-1185">Reference proteome</keyword>
<evidence type="ECO:0000313" key="11">
    <source>
        <dbReference type="EMBL" id="CAK0784961.1"/>
    </source>
</evidence>
<dbReference type="Gene3D" id="3.30.50.10">
    <property type="entry name" value="Erythroid Transcription Factor GATA-1, subunit A"/>
    <property type="match status" value="1"/>
</dbReference>
<organism evidence="11 12">
    <name type="scientific">Coccomyxa viridis</name>
    <dbReference type="NCBI Taxonomy" id="1274662"/>
    <lineage>
        <taxon>Eukaryota</taxon>
        <taxon>Viridiplantae</taxon>
        <taxon>Chlorophyta</taxon>
        <taxon>core chlorophytes</taxon>
        <taxon>Trebouxiophyceae</taxon>
        <taxon>Trebouxiophyceae incertae sedis</taxon>
        <taxon>Coccomyxaceae</taxon>
        <taxon>Coccomyxa</taxon>
    </lineage>
</organism>
<keyword evidence="5" id="KW-0804">Transcription</keyword>
<reference evidence="11 12" key="1">
    <citation type="submission" date="2023-10" db="EMBL/GenBank/DDBJ databases">
        <authorList>
            <person name="Maclean D."/>
            <person name="Macfadyen A."/>
        </authorList>
    </citation>
    <scope>NUCLEOTIDE SEQUENCE [LARGE SCALE GENOMIC DNA]</scope>
</reference>
<comment type="caution">
    <text evidence="11">The sequence shown here is derived from an EMBL/GenBank/DDBJ whole genome shotgun (WGS) entry which is preliminary data.</text>
</comment>
<dbReference type="PANTHER" id="PTHR47172:SF1">
    <property type="entry name" value="GATA TRANSCRIPTION FACTOR 15"/>
    <property type="match status" value="1"/>
</dbReference>
<dbReference type="PROSITE" id="PS50114">
    <property type="entry name" value="GATA_ZN_FINGER_2"/>
    <property type="match status" value="1"/>
</dbReference>
<evidence type="ECO:0000256" key="6">
    <source>
        <dbReference type="ARBA" id="ARBA00024019"/>
    </source>
</evidence>
<name>A0AAV1IDT9_9CHLO</name>
<keyword evidence="1" id="KW-0479">Metal-binding</keyword>
<evidence type="ECO:0000256" key="8">
    <source>
        <dbReference type="PROSITE-ProRule" id="PRU00094"/>
    </source>
</evidence>
<evidence type="ECO:0000259" key="10">
    <source>
        <dbReference type="PROSITE" id="PS50114"/>
    </source>
</evidence>